<proteinExistence type="predicted"/>
<dbReference type="Proteomes" id="UP000705230">
    <property type="component" value="Unassembled WGS sequence"/>
</dbReference>
<dbReference type="PANTHER" id="PTHR43434:SF23">
    <property type="entry name" value="PHOSPHOGLYCOLATE PHOSPHATASE"/>
    <property type="match status" value="1"/>
</dbReference>
<dbReference type="GO" id="GO:0006281">
    <property type="term" value="P:DNA repair"/>
    <property type="evidence" value="ECO:0007669"/>
    <property type="project" value="TreeGrafter"/>
</dbReference>
<dbReference type="GO" id="GO:0046872">
    <property type="term" value="F:metal ion binding"/>
    <property type="evidence" value="ECO:0007669"/>
    <property type="project" value="UniProtKB-KW"/>
</dbReference>
<evidence type="ECO:0000256" key="3">
    <source>
        <dbReference type="ARBA" id="ARBA00022842"/>
    </source>
</evidence>
<evidence type="ECO:0000313" key="5">
    <source>
        <dbReference type="EMBL" id="MBL6903679.1"/>
    </source>
</evidence>
<dbReference type="Gene3D" id="1.10.150.240">
    <property type="entry name" value="Putative phosphatase, domain 2"/>
    <property type="match status" value="1"/>
</dbReference>
<dbReference type="NCBIfam" id="TIGR01549">
    <property type="entry name" value="HAD-SF-IA-v1"/>
    <property type="match status" value="1"/>
</dbReference>
<keyword evidence="3" id="KW-0460">Magnesium</keyword>
<dbReference type="InterPro" id="IPR036412">
    <property type="entry name" value="HAD-like_sf"/>
</dbReference>
<dbReference type="GO" id="GO:0008967">
    <property type="term" value="F:phosphoglycolate phosphatase activity"/>
    <property type="evidence" value="ECO:0007669"/>
    <property type="project" value="TreeGrafter"/>
</dbReference>
<dbReference type="InterPro" id="IPR050155">
    <property type="entry name" value="HAD-like_hydrolase_sf"/>
</dbReference>
<protein>
    <submittedName>
        <fullName evidence="5">HAD-IA family hydrolase</fullName>
    </submittedName>
</protein>
<gene>
    <name evidence="5" type="ORF">ISR29_05705</name>
</gene>
<keyword evidence="2 5" id="KW-0378">Hydrolase</keyword>
<comment type="caution">
    <text evidence="5">The sequence shown here is derived from an EMBL/GenBank/DDBJ whole genome shotgun (WGS) entry which is preliminary data.</text>
</comment>
<accession>A0A937M310</accession>
<dbReference type="InterPro" id="IPR023214">
    <property type="entry name" value="HAD_sf"/>
</dbReference>
<dbReference type="InterPro" id="IPR023198">
    <property type="entry name" value="PGP-like_dom2"/>
</dbReference>
<name>A0A937M310_9GAMM</name>
<dbReference type="InterPro" id="IPR006439">
    <property type="entry name" value="HAD-SF_hydro_IA"/>
</dbReference>
<dbReference type="GO" id="GO:0005829">
    <property type="term" value="C:cytosol"/>
    <property type="evidence" value="ECO:0007669"/>
    <property type="project" value="TreeGrafter"/>
</dbReference>
<dbReference type="AlphaFoldDB" id="A0A937M310"/>
<dbReference type="SFLD" id="SFLDS00003">
    <property type="entry name" value="Haloacid_Dehalogenase"/>
    <property type="match status" value="1"/>
</dbReference>
<reference evidence="5" key="1">
    <citation type="submission" date="2020-10" db="EMBL/GenBank/DDBJ databases">
        <title>Microbiome of the Black Sea water column analyzed by genome centric metagenomics.</title>
        <authorList>
            <person name="Cabello-Yeves P.J."/>
            <person name="Callieri C."/>
            <person name="Picazo A."/>
            <person name="Mehrshad M."/>
            <person name="Haro-Moreno J.M."/>
            <person name="Roda-Garcia J."/>
            <person name="Dzembekova N."/>
            <person name="Slabakova V."/>
            <person name="Slabakova N."/>
            <person name="Moncheva S."/>
            <person name="Rodriguez-Valera F."/>
        </authorList>
    </citation>
    <scope>NUCLEOTIDE SEQUENCE</scope>
    <source>
        <strain evidence="5">BS30m-G43</strain>
    </source>
</reference>
<dbReference type="PANTHER" id="PTHR43434">
    <property type="entry name" value="PHOSPHOGLYCOLATE PHOSPHATASE"/>
    <property type="match status" value="1"/>
</dbReference>
<evidence type="ECO:0000256" key="4">
    <source>
        <dbReference type="ARBA" id="ARBA00023277"/>
    </source>
</evidence>
<dbReference type="InterPro" id="IPR041492">
    <property type="entry name" value="HAD_2"/>
</dbReference>
<evidence type="ECO:0000256" key="1">
    <source>
        <dbReference type="ARBA" id="ARBA00022723"/>
    </source>
</evidence>
<dbReference type="SFLD" id="SFLDG01129">
    <property type="entry name" value="C1.5:_HAD__Beta-PGM__Phosphata"/>
    <property type="match status" value="1"/>
</dbReference>
<sequence length="222" mass="24741">MEKNQKIKAALFDLDGTLIDTAPDFVLSLNNILKRHGLPCLDSSLIRSHVSDGSAKLTSLGFGIEKDDPDFHKLRKEFLDEYKINLLKNSFLFLGIDKLIQFLLDNKIKFGIVTNKPRAYAEPLVGNFKELEKSEILICSDDIAEPKPSPEGINVALKYLNVSSSETLYIGDHINDLNAGARSGAKIIACYYGYSLNSRNNPYSCDEANNVEDLIKIISKNI</sequence>
<evidence type="ECO:0000313" key="6">
    <source>
        <dbReference type="Proteomes" id="UP000705230"/>
    </source>
</evidence>
<evidence type="ECO:0000256" key="2">
    <source>
        <dbReference type="ARBA" id="ARBA00022801"/>
    </source>
</evidence>
<dbReference type="Gene3D" id="3.40.50.1000">
    <property type="entry name" value="HAD superfamily/HAD-like"/>
    <property type="match status" value="1"/>
</dbReference>
<organism evidence="5 6">
    <name type="scientific">SAR86 cluster bacterium</name>
    <dbReference type="NCBI Taxonomy" id="2030880"/>
    <lineage>
        <taxon>Bacteria</taxon>
        <taxon>Pseudomonadati</taxon>
        <taxon>Pseudomonadota</taxon>
        <taxon>Gammaproteobacteria</taxon>
        <taxon>SAR86 cluster</taxon>
    </lineage>
</organism>
<dbReference type="Pfam" id="PF13419">
    <property type="entry name" value="HAD_2"/>
    <property type="match status" value="1"/>
</dbReference>
<dbReference type="SUPFAM" id="SSF56784">
    <property type="entry name" value="HAD-like"/>
    <property type="match status" value="1"/>
</dbReference>
<keyword evidence="4" id="KW-0119">Carbohydrate metabolism</keyword>
<dbReference type="EMBL" id="JADHSG010000010">
    <property type="protein sequence ID" value="MBL6903679.1"/>
    <property type="molecule type" value="Genomic_DNA"/>
</dbReference>
<keyword evidence="1" id="KW-0479">Metal-binding</keyword>